<dbReference type="EMBL" id="BGPR01046574">
    <property type="protein sequence ID" value="GBO23523.1"/>
    <property type="molecule type" value="Genomic_DNA"/>
</dbReference>
<organism evidence="1 3">
    <name type="scientific">Araneus ventricosus</name>
    <name type="common">Orbweaver spider</name>
    <name type="synonym">Epeira ventricosa</name>
    <dbReference type="NCBI Taxonomy" id="182803"/>
    <lineage>
        <taxon>Eukaryota</taxon>
        <taxon>Metazoa</taxon>
        <taxon>Ecdysozoa</taxon>
        <taxon>Arthropoda</taxon>
        <taxon>Chelicerata</taxon>
        <taxon>Arachnida</taxon>
        <taxon>Araneae</taxon>
        <taxon>Araneomorphae</taxon>
        <taxon>Entelegynae</taxon>
        <taxon>Araneoidea</taxon>
        <taxon>Araneidae</taxon>
        <taxon>Araneus</taxon>
    </lineage>
</organism>
<keyword evidence="3" id="KW-1185">Reference proteome</keyword>
<reference evidence="1 3" key="1">
    <citation type="journal article" date="2019" name="Sci. Rep.">
        <title>Orb-weaving spider Araneus ventricosus genome elucidates the spidroin gene catalogue.</title>
        <authorList>
            <person name="Kono N."/>
            <person name="Nakamura H."/>
            <person name="Ohtoshi R."/>
            <person name="Moran D.A.P."/>
            <person name="Shinohara A."/>
            <person name="Yoshida Y."/>
            <person name="Fujiwara M."/>
            <person name="Mori M."/>
            <person name="Tomita M."/>
            <person name="Arakawa K."/>
        </authorList>
    </citation>
    <scope>NUCLEOTIDE SEQUENCE [LARGE SCALE GENOMIC DNA]</scope>
</reference>
<evidence type="ECO:0000313" key="2">
    <source>
        <dbReference type="EMBL" id="GBO23523.1"/>
    </source>
</evidence>
<evidence type="ECO:0000313" key="3">
    <source>
        <dbReference type="Proteomes" id="UP000499080"/>
    </source>
</evidence>
<dbReference type="AlphaFoldDB" id="A0A4Y2VFX3"/>
<dbReference type="Proteomes" id="UP000499080">
    <property type="component" value="Unassembled WGS sequence"/>
</dbReference>
<comment type="caution">
    <text evidence="1">The sequence shown here is derived from an EMBL/GenBank/DDBJ whole genome shotgun (WGS) entry which is preliminary data.</text>
</comment>
<protein>
    <submittedName>
        <fullName evidence="1">Uncharacterized protein</fullName>
    </submittedName>
</protein>
<proteinExistence type="predicted"/>
<name>A0A4Y2VFX3_ARAVE</name>
<accession>A0A4Y2VFX3</accession>
<evidence type="ECO:0000313" key="1">
    <source>
        <dbReference type="EMBL" id="GBO23491.1"/>
    </source>
</evidence>
<dbReference type="EMBL" id="BGPR01046548">
    <property type="protein sequence ID" value="GBO23491.1"/>
    <property type="molecule type" value="Genomic_DNA"/>
</dbReference>
<sequence length="188" mass="20559">MLLILLFRHENEVDRLKSVCVQASEELHMLLETPARNRTKEVGVCASASRFTCVAGTPRSYRCRRSSVAILDSRSVFVGSGTCASSNCSLYTTNGMLQTGFKPVDTNRGVCKGPKGTALHWALVGVRKVGSFTTHLRSSCVIPSGTPFILRLVWSGRPVVGKAETSQYGKLSKNKGSNSLHHLKKYQK</sequence>
<gene>
    <name evidence="1" type="ORF">AVEN_100596_1</name>
    <name evidence="2" type="ORF">AVEN_177541_1</name>
</gene>